<keyword evidence="9" id="KW-1185">Reference proteome</keyword>
<reference evidence="8 9" key="1">
    <citation type="journal article" date="2019" name="Int. J. Syst. Evol. Microbiol.">
        <title>The Global Catalogue of Microorganisms (GCM) 10K type strain sequencing project: providing services to taxonomists for standard genome sequencing and annotation.</title>
        <authorList>
            <consortium name="The Broad Institute Genomics Platform"/>
            <consortium name="The Broad Institute Genome Sequencing Center for Infectious Disease"/>
            <person name="Wu L."/>
            <person name="Ma J."/>
        </authorList>
    </citation>
    <scope>NUCLEOTIDE SEQUENCE [LARGE SCALE GENOMIC DNA]</scope>
    <source>
        <strain evidence="8 9">JCM 14942</strain>
    </source>
</reference>
<dbReference type="EMBL" id="BAAAOR010000017">
    <property type="protein sequence ID" value="GAA1518891.1"/>
    <property type="molecule type" value="Genomic_DNA"/>
</dbReference>
<evidence type="ECO:0000256" key="2">
    <source>
        <dbReference type="ARBA" id="ARBA00022741"/>
    </source>
</evidence>
<dbReference type="Pfam" id="PF02769">
    <property type="entry name" value="AIRS_C"/>
    <property type="match status" value="1"/>
</dbReference>
<evidence type="ECO:0000256" key="1">
    <source>
        <dbReference type="ARBA" id="ARBA00022679"/>
    </source>
</evidence>
<dbReference type="Gene3D" id="3.90.650.10">
    <property type="entry name" value="PurM-like C-terminal domain"/>
    <property type="match status" value="1"/>
</dbReference>
<dbReference type="Pfam" id="PF00586">
    <property type="entry name" value="AIRS"/>
    <property type="match status" value="1"/>
</dbReference>
<evidence type="ECO:0000256" key="3">
    <source>
        <dbReference type="ARBA" id="ARBA00022777"/>
    </source>
</evidence>
<keyword evidence="1" id="KW-0808">Transferase</keyword>
<feature type="domain" description="PurM-like N-terminal" evidence="6">
    <location>
        <begin position="63"/>
        <end position="166"/>
    </location>
</feature>
<comment type="caution">
    <text evidence="8">The sequence shown here is derived from an EMBL/GenBank/DDBJ whole genome shotgun (WGS) entry which is preliminary data.</text>
</comment>
<dbReference type="Proteomes" id="UP001500842">
    <property type="component" value="Unassembled WGS sequence"/>
</dbReference>
<organism evidence="8 9">
    <name type="scientific">Nocardioides humi</name>
    <dbReference type="NCBI Taxonomy" id="449461"/>
    <lineage>
        <taxon>Bacteria</taxon>
        <taxon>Bacillati</taxon>
        <taxon>Actinomycetota</taxon>
        <taxon>Actinomycetes</taxon>
        <taxon>Propionibacteriales</taxon>
        <taxon>Nocardioidaceae</taxon>
        <taxon>Nocardioides</taxon>
    </lineage>
</organism>
<evidence type="ECO:0000256" key="4">
    <source>
        <dbReference type="ARBA" id="ARBA00022840"/>
    </source>
</evidence>
<dbReference type="SUPFAM" id="SSF55326">
    <property type="entry name" value="PurM N-terminal domain-like"/>
    <property type="match status" value="1"/>
</dbReference>
<dbReference type="InterPro" id="IPR036921">
    <property type="entry name" value="PurM-like_N_sf"/>
</dbReference>
<feature type="domain" description="PurM-like C-terminal" evidence="7">
    <location>
        <begin position="180"/>
        <end position="355"/>
    </location>
</feature>
<dbReference type="RefSeq" id="WP_141003223.1">
    <property type="nucleotide sequence ID" value="NZ_BAAAOR010000017.1"/>
</dbReference>
<keyword evidence="2" id="KW-0547">Nucleotide-binding</keyword>
<evidence type="ECO:0000313" key="9">
    <source>
        <dbReference type="Proteomes" id="UP001500842"/>
    </source>
</evidence>
<dbReference type="InterPro" id="IPR036676">
    <property type="entry name" value="PurM-like_C_sf"/>
</dbReference>
<dbReference type="InterPro" id="IPR016188">
    <property type="entry name" value="PurM-like_N"/>
</dbReference>
<keyword evidence="3" id="KW-0418">Kinase</keyword>
<evidence type="ECO:0000313" key="8">
    <source>
        <dbReference type="EMBL" id="GAA1518891.1"/>
    </source>
</evidence>
<dbReference type="PANTHER" id="PTHR10256">
    <property type="entry name" value="SELENIDE, WATER DIKINASE"/>
    <property type="match status" value="1"/>
</dbReference>
<dbReference type="InterPro" id="IPR004536">
    <property type="entry name" value="SPS/SelD"/>
</dbReference>
<evidence type="ECO:0000256" key="5">
    <source>
        <dbReference type="ARBA" id="ARBA00023266"/>
    </source>
</evidence>
<dbReference type="SUPFAM" id="SSF56042">
    <property type="entry name" value="PurM C-terminal domain-like"/>
    <property type="match status" value="1"/>
</dbReference>
<evidence type="ECO:0000259" key="6">
    <source>
        <dbReference type="Pfam" id="PF00586"/>
    </source>
</evidence>
<proteinExistence type="predicted"/>
<dbReference type="Gene3D" id="3.30.1330.10">
    <property type="entry name" value="PurM-like, N-terminal domain"/>
    <property type="match status" value="1"/>
</dbReference>
<keyword evidence="5" id="KW-0711">Selenium</keyword>
<evidence type="ECO:0000259" key="7">
    <source>
        <dbReference type="Pfam" id="PF02769"/>
    </source>
</evidence>
<sequence length="368" mass="37562">MLYGTPVLELKRWMMDLESTHGRLMDLSPAGGCGCKMRQGLLNELLAGMERDLGIGGPDFAAEDAGLLTVGQQEVLLTIDIQTPISPTVERWGAVAAVNALSDIYAMGGRPLGAVAFLGWPAGRSITEGRSLLNAGAKALRADGVALLGGHTITSEVPTFGYCVLGSPGRGGLMTVASGRVGDQLVLTKPLGSGVASSAEKAGIGSSVMYAAAHDVMVTSNGRAAEVAASHAVRCATDVTGFGLVGHAHNIAKASGLRARLSAGALPVIPGVVDTLASGFVPDGLLRNRADAENYTSWSSVDEVRRNVVCDPQTSGGLLLAVSGDSVVDLCYDLSASGVPAAIVGEFVEGTPGVVEVLPQIAASSPRF</sequence>
<accession>A0ABN2AJ92</accession>
<keyword evidence="4" id="KW-0067">ATP-binding</keyword>
<name>A0ABN2AJ92_9ACTN</name>
<gene>
    <name evidence="8" type="primary">selD</name>
    <name evidence="8" type="ORF">GCM10009788_23620</name>
</gene>
<dbReference type="InterPro" id="IPR010918">
    <property type="entry name" value="PurM-like_C_dom"/>
</dbReference>
<dbReference type="PANTHER" id="PTHR10256:SF0">
    <property type="entry name" value="INACTIVE SELENIDE, WATER DIKINASE-LIKE PROTEIN-RELATED"/>
    <property type="match status" value="1"/>
</dbReference>
<protein>
    <submittedName>
        <fullName evidence="8">Selenide, water dikinase SelD</fullName>
    </submittedName>
</protein>
<dbReference type="NCBIfam" id="TIGR00476">
    <property type="entry name" value="selD"/>
    <property type="match status" value="1"/>
</dbReference>